<proteinExistence type="predicted"/>
<feature type="domain" description="Dienelactone hydrolase" evidence="1">
    <location>
        <begin position="96"/>
        <end position="203"/>
    </location>
</feature>
<dbReference type="GO" id="GO:0016787">
    <property type="term" value="F:hydrolase activity"/>
    <property type="evidence" value="ECO:0007669"/>
    <property type="project" value="UniProtKB-KW"/>
</dbReference>
<protein>
    <submittedName>
        <fullName evidence="2 3">Hydrolase</fullName>
    </submittedName>
</protein>
<reference evidence="2" key="3">
    <citation type="submission" date="2017-03" db="EMBL/GenBank/DDBJ databases">
        <authorList>
            <person name="Dastager S.G."/>
            <person name="Neurgaonkar P.S."/>
            <person name="Dharne M.S."/>
        </authorList>
    </citation>
    <scope>NUCLEOTIDE SEQUENCE</scope>
    <source>
        <strain evidence="2">DSM 25145</strain>
    </source>
</reference>
<evidence type="ECO:0000313" key="4">
    <source>
        <dbReference type="Proteomes" id="UP000186385"/>
    </source>
</evidence>
<dbReference type="Proteomes" id="UP000215545">
    <property type="component" value="Unassembled WGS sequence"/>
</dbReference>
<gene>
    <name evidence="2" type="ORF">B1B05_14470</name>
    <name evidence="3" type="ORF">SAMN05443094_107111</name>
</gene>
<dbReference type="Proteomes" id="UP000186385">
    <property type="component" value="Unassembled WGS sequence"/>
</dbReference>
<dbReference type="OrthoDB" id="8183145at2"/>
<evidence type="ECO:0000313" key="3">
    <source>
        <dbReference type="EMBL" id="SIR35322.1"/>
    </source>
</evidence>
<keyword evidence="5" id="KW-1185">Reference proteome</keyword>
<evidence type="ECO:0000259" key="1">
    <source>
        <dbReference type="Pfam" id="PF01738"/>
    </source>
</evidence>
<dbReference type="EMBL" id="FTLX01000007">
    <property type="protein sequence ID" value="SIR35322.1"/>
    <property type="molecule type" value="Genomic_DNA"/>
</dbReference>
<dbReference type="InterPro" id="IPR002925">
    <property type="entry name" value="Dienelactn_hydro"/>
</dbReference>
<dbReference type="SUPFAM" id="SSF53474">
    <property type="entry name" value="alpha/beta-Hydrolases"/>
    <property type="match status" value="1"/>
</dbReference>
<reference evidence="5" key="2">
    <citation type="submission" date="2017-03" db="EMBL/GenBank/DDBJ databases">
        <title>Bacillus sp. V-88(T) DSM27956, whole genome shotgun sequencing project.</title>
        <authorList>
            <person name="Dastager S.G."/>
            <person name="Neurgaonkar P.S."/>
            <person name="Dharne M.S."/>
        </authorList>
    </citation>
    <scope>NUCLEOTIDE SEQUENCE [LARGE SCALE GENOMIC DNA]</scope>
    <source>
        <strain evidence="5">DSM 25145</strain>
    </source>
</reference>
<dbReference type="AlphaFoldDB" id="A0A1N7A895"/>
<dbReference type="PANTHER" id="PTHR47381">
    <property type="entry name" value="ALPHA/BETA-HYDROLASES SUPERFAMILY PROTEIN"/>
    <property type="match status" value="1"/>
</dbReference>
<name>A0A1N7A895_9BACI</name>
<reference evidence="3 4" key="1">
    <citation type="submission" date="2017-01" db="EMBL/GenBank/DDBJ databases">
        <authorList>
            <person name="Mah S.A."/>
            <person name="Swanson W.J."/>
            <person name="Moy G.W."/>
            <person name="Vacquier V.D."/>
        </authorList>
    </citation>
    <scope>NUCLEOTIDE SEQUENCE [LARGE SCALE GENOMIC DNA]</scope>
    <source>
        <strain evidence="3 4">NIO-1016</strain>
    </source>
</reference>
<dbReference type="EMBL" id="MWSK01000007">
    <property type="protein sequence ID" value="OXS75737.1"/>
    <property type="molecule type" value="Genomic_DNA"/>
</dbReference>
<dbReference type="InterPro" id="IPR029058">
    <property type="entry name" value="AB_hydrolase_fold"/>
</dbReference>
<keyword evidence="3" id="KW-0378">Hydrolase</keyword>
<accession>A0A1N7A895</accession>
<organism evidence="3 4">
    <name type="scientific">Domibacillus enclensis</name>
    <dbReference type="NCBI Taxonomy" id="1017273"/>
    <lineage>
        <taxon>Bacteria</taxon>
        <taxon>Bacillati</taxon>
        <taxon>Bacillota</taxon>
        <taxon>Bacilli</taxon>
        <taxon>Bacillales</taxon>
        <taxon>Bacillaceae</taxon>
        <taxon>Domibacillus</taxon>
    </lineage>
</organism>
<evidence type="ECO:0000313" key="2">
    <source>
        <dbReference type="EMBL" id="OXS75737.1"/>
    </source>
</evidence>
<sequence>MANEQKRQQLYQLLGDLPERHHLSVTRLKEEEKESYILETLLMEINGSEKVPAYFVRPKKTDQKRPAVLFNHSHGGQYDRGKKELIESSAYLQQPSFAEELTRLGYSVLCMDMWAFGERQGKKESELFKEMLWNGQVMWGMMLYDSMRGLDYLASREDVDESRIATVGMSMGGLMSWWLSALDERVKVCIDIAGQVEAQALIRQRGLDHHGFYSYVPGLLKQFQTADIQSLIAPRPHLSLVGDQDRMTPFEGLATIDQSLTNVYTQAGKPDHWKMSRFSCGHIETAGMRSELCTFLQTHL</sequence>
<dbReference type="STRING" id="1017273.SAMN05443094_107111"/>
<dbReference type="Gene3D" id="3.40.50.1820">
    <property type="entry name" value="alpha/beta hydrolase"/>
    <property type="match status" value="1"/>
</dbReference>
<dbReference type="Pfam" id="PF01738">
    <property type="entry name" value="DLH"/>
    <property type="match status" value="1"/>
</dbReference>
<evidence type="ECO:0000313" key="5">
    <source>
        <dbReference type="Proteomes" id="UP000215545"/>
    </source>
</evidence>
<dbReference type="PANTHER" id="PTHR47381:SF3">
    <property type="entry name" value="ALPHA_BETA-HYDROLASES SUPERFAMILY PROTEIN"/>
    <property type="match status" value="1"/>
</dbReference>